<dbReference type="AlphaFoldDB" id="A0A371FPL3"/>
<dbReference type="Proteomes" id="UP000257109">
    <property type="component" value="Unassembled WGS sequence"/>
</dbReference>
<dbReference type="OrthoDB" id="1932348at2759"/>
<name>A0A371FPL3_MUCPR</name>
<comment type="caution">
    <text evidence="1">The sequence shown here is derived from an EMBL/GenBank/DDBJ whole genome shotgun (WGS) entry which is preliminary data.</text>
</comment>
<keyword evidence="2" id="KW-1185">Reference proteome</keyword>
<accession>A0A371FPL3</accession>
<organism evidence="1 2">
    <name type="scientific">Mucuna pruriens</name>
    <name type="common">Velvet bean</name>
    <name type="synonym">Dolichos pruriens</name>
    <dbReference type="NCBI Taxonomy" id="157652"/>
    <lineage>
        <taxon>Eukaryota</taxon>
        <taxon>Viridiplantae</taxon>
        <taxon>Streptophyta</taxon>
        <taxon>Embryophyta</taxon>
        <taxon>Tracheophyta</taxon>
        <taxon>Spermatophyta</taxon>
        <taxon>Magnoliopsida</taxon>
        <taxon>eudicotyledons</taxon>
        <taxon>Gunneridae</taxon>
        <taxon>Pentapetalae</taxon>
        <taxon>rosids</taxon>
        <taxon>fabids</taxon>
        <taxon>Fabales</taxon>
        <taxon>Fabaceae</taxon>
        <taxon>Papilionoideae</taxon>
        <taxon>50 kb inversion clade</taxon>
        <taxon>NPAAA clade</taxon>
        <taxon>indigoferoid/millettioid clade</taxon>
        <taxon>Phaseoleae</taxon>
        <taxon>Mucuna</taxon>
    </lineage>
</organism>
<sequence length="124" mass="14115">MIGERSMFLNVRLHKGLVFFGGNGKVGKDPLPIIDNVIYVKGLKYNLLNISQFCDSMLTMSLAKTLKNNNLYKNNLEDLNKQLTMVRVLEDLSPKSRMTMEYMKKLEDKIENLGGGLESIRIDS</sequence>
<evidence type="ECO:0000313" key="2">
    <source>
        <dbReference type="Proteomes" id="UP000257109"/>
    </source>
</evidence>
<evidence type="ECO:0000313" key="1">
    <source>
        <dbReference type="EMBL" id="RDX80269.1"/>
    </source>
</evidence>
<feature type="non-terminal residue" evidence="1">
    <location>
        <position position="1"/>
    </location>
</feature>
<dbReference type="EMBL" id="QJKJ01008273">
    <property type="protein sequence ID" value="RDX80269.1"/>
    <property type="molecule type" value="Genomic_DNA"/>
</dbReference>
<gene>
    <name evidence="1" type="ORF">CR513_39202</name>
</gene>
<proteinExistence type="predicted"/>
<protein>
    <submittedName>
        <fullName evidence="1">Uncharacterized protein</fullName>
    </submittedName>
</protein>
<reference evidence="1" key="1">
    <citation type="submission" date="2018-05" db="EMBL/GenBank/DDBJ databases">
        <title>Draft genome of Mucuna pruriens seed.</title>
        <authorList>
            <person name="Nnadi N.E."/>
            <person name="Vos R."/>
            <person name="Hasami M.H."/>
            <person name="Devisetty U.K."/>
            <person name="Aguiy J.C."/>
        </authorList>
    </citation>
    <scope>NUCLEOTIDE SEQUENCE [LARGE SCALE GENOMIC DNA]</scope>
    <source>
        <strain evidence="1">JCA_2017</strain>
    </source>
</reference>